<reference evidence="1" key="1">
    <citation type="journal article" date="2002" name="Infect. Immun.">
        <title>DNA sequence and mutational analyses of the pVir plasmid of Campylobacter jejuni 81-176.</title>
        <authorList>
            <person name="Bacon D.J."/>
            <person name="Alm R.A."/>
            <person name="Hu L."/>
            <person name="Hickey T.E."/>
            <person name="Ewing C.P."/>
            <person name="Batchelor R.A."/>
            <person name="Trust T.J."/>
            <person name="Guerry P."/>
        </authorList>
    </citation>
    <scope>NUCLEOTIDE SEQUENCE</scope>
    <source>
        <strain evidence="1">81-176</strain>
        <plasmid evidence="1">pVir</plasmid>
    </source>
</reference>
<keyword evidence="1" id="KW-0614">Plasmid</keyword>
<gene>
    <name evidence="1" type="primary">Cjp25</name>
</gene>
<name>Q8GJC8_CAMJJ</name>
<accession>Q8GJC8</accession>
<proteinExistence type="predicted"/>
<sequence length="34" mass="4262">METIKKLIFFEKFFKEKGFKIIKISENKFFIKNF</sequence>
<geneLocation type="plasmid" evidence="1">
    <name>pVir</name>
</geneLocation>
<dbReference type="AlphaFoldDB" id="Q8GJC8"/>
<organism evidence="1">
    <name type="scientific">Campylobacter jejuni subsp. jejuni serotype O:23/36 (strain 81-176)</name>
    <dbReference type="NCBI Taxonomy" id="354242"/>
    <lineage>
        <taxon>Bacteria</taxon>
        <taxon>Pseudomonadati</taxon>
        <taxon>Campylobacterota</taxon>
        <taxon>Epsilonproteobacteria</taxon>
        <taxon>Campylobacterales</taxon>
        <taxon>Campylobacteraceae</taxon>
        <taxon>Campylobacter</taxon>
    </lineage>
</organism>
<protein>
    <submittedName>
        <fullName evidence="1">Uncharacterized protein</fullName>
    </submittedName>
</protein>
<evidence type="ECO:0000313" key="1">
    <source>
        <dbReference type="EMBL" id="AAN46920.1"/>
    </source>
</evidence>
<dbReference type="EMBL" id="AF226280">
    <property type="protein sequence ID" value="AAN46920.1"/>
    <property type="molecule type" value="Genomic_DNA"/>
</dbReference>